<dbReference type="Proteomes" id="UP001172681">
    <property type="component" value="Unassembled WGS sequence"/>
</dbReference>
<feature type="transmembrane region" description="Helical" evidence="6">
    <location>
        <begin position="390"/>
        <end position="410"/>
    </location>
</feature>
<dbReference type="PROSITE" id="PS00216">
    <property type="entry name" value="SUGAR_TRANSPORT_1"/>
    <property type="match status" value="1"/>
</dbReference>
<feature type="transmembrane region" description="Helical" evidence="6">
    <location>
        <begin position="254"/>
        <end position="274"/>
    </location>
</feature>
<dbReference type="InterPro" id="IPR020846">
    <property type="entry name" value="MFS_dom"/>
</dbReference>
<feature type="transmembrane region" description="Helical" evidence="6">
    <location>
        <begin position="416"/>
        <end position="439"/>
    </location>
</feature>
<dbReference type="InterPro" id="IPR036259">
    <property type="entry name" value="MFS_trans_sf"/>
</dbReference>
<name>A0AA38YE42_9EURO</name>
<dbReference type="GO" id="GO:0022857">
    <property type="term" value="F:transmembrane transporter activity"/>
    <property type="evidence" value="ECO:0007669"/>
    <property type="project" value="InterPro"/>
</dbReference>
<evidence type="ECO:0000256" key="2">
    <source>
        <dbReference type="ARBA" id="ARBA00022448"/>
    </source>
</evidence>
<proteinExistence type="predicted"/>
<keyword evidence="3 6" id="KW-0812">Transmembrane</keyword>
<accession>A0AA38YE42</accession>
<evidence type="ECO:0000256" key="3">
    <source>
        <dbReference type="ARBA" id="ARBA00022692"/>
    </source>
</evidence>
<keyword evidence="9" id="KW-1185">Reference proteome</keyword>
<comment type="caution">
    <text evidence="8">The sequence shown here is derived from an EMBL/GenBank/DDBJ whole genome shotgun (WGS) entry which is preliminary data.</text>
</comment>
<comment type="subcellular location">
    <subcellularLocation>
        <location evidence="1">Membrane</location>
        <topology evidence="1">Multi-pass membrane protein</topology>
    </subcellularLocation>
</comment>
<dbReference type="PROSITE" id="PS50850">
    <property type="entry name" value="MFS"/>
    <property type="match status" value="1"/>
</dbReference>
<feature type="transmembrane region" description="Helical" evidence="6">
    <location>
        <begin position="145"/>
        <end position="166"/>
    </location>
</feature>
<keyword evidence="2" id="KW-0813">Transport</keyword>
<dbReference type="EMBL" id="JAPDRN010000003">
    <property type="protein sequence ID" value="KAJ9646123.1"/>
    <property type="molecule type" value="Genomic_DNA"/>
</dbReference>
<feature type="transmembrane region" description="Helical" evidence="6">
    <location>
        <begin position="213"/>
        <end position="233"/>
    </location>
</feature>
<gene>
    <name evidence="8" type="ORF">H2204_000785</name>
</gene>
<evidence type="ECO:0000256" key="4">
    <source>
        <dbReference type="ARBA" id="ARBA00022989"/>
    </source>
</evidence>
<feature type="transmembrane region" description="Helical" evidence="6">
    <location>
        <begin position="547"/>
        <end position="566"/>
    </location>
</feature>
<keyword evidence="4 6" id="KW-1133">Transmembrane helix</keyword>
<dbReference type="CDD" id="cd06179">
    <property type="entry name" value="MFS_TRI12_like"/>
    <property type="match status" value="1"/>
</dbReference>
<feature type="transmembrane region" description="Helical" evidence="6">
    <location>
        <begin position="48"/>
        <end position="81"/>
    </location>
</feature>
<evidence type="ECO:0000313" key="9">
    <source>
        <dbReference type="Proteomes" id="UP001172681"/>
    </source>
</evidence>
<dbReference type="PANTHER" id="PTHR23501">
    <property type="entry name" value="MAJOR FACILITATOR SUPERFAMILY"/>
    <property type="match status" value="1"/>
</dbReference>
<protein>
    <recommendedName>
        <fullName evidence="7">Major facilitator superfamily (MFS) profile domain-containing protein</fullName>
    </recommendedName>
</protein>
<evidence type="ECO:0000259" key="7">
    <source>
        <dbReference type="PROSITE" id="PS50850"/>
    </source>
</evidence>
<feature type="transmembrane region" description="Helical" evidence="6">
    <location>
        <begin position="286"/>
        <end position="303"/>
    </location>
</feature>
<evidence type="ECO:0000256" key="1">
    <source>
        <dbReference type="ARBA" id="ARBA00004141"/>
    </source>
</evidence>
<dbReference type="Gene3D" id="1.20.1250.20">
    <property type="entry name" value="MFS general substrate transporter like domains"/>
    <property type="match status" value="1"/>
</dbReference>
<dbReference type="SUPFAM" id="SSF103473">
    <property type="entry name" value="MFS general substrate transporter"/>
    <property type="match status" value="2"/>
</dbReference>
<evidence type="ECO:0000256" key="5">
    <source>
        <dbReference type="ARBA" id="ARBA00023136"/>
    </source>
</evidence>
<feature type="transmembrane region" description="Helical" evidence="6">
    <location>
        <begin position="357"/>
        <end position="378"/>
    </location>
</feature>
<dbReference type="AlphaFoldDB" id="A0AA38YE42"/>
<sequence>MDIETKHTTGDMIEVSPEKAQHDDDVPLDFIDPHRAALEMNPEHSQKLTLSTILAVVSLALSYISPISCGFALSTGILVAIGTDLGDATRITWLVGGWAIASSVSFSMAGGLSDVFGRRWTIVSGQIFCIAGSIVCATAKTVNTIIIGSTFLGFGCGIIFVSYAGISELLPNKWRGTGLALTEYAINVPWGVANVLIATELNLHTKLGWRWCYYLGLIFAVISLAGTLLFYWPPARPQHDHDKTRWQEVKELDFIGLFLYTSGLVTMLIGLTWAGQAGHQWRSVSVIAPIIIGFLGLVACFLYDFTIAKKPLFPLEVFKRMRDFTVLLGIVFVAGVIFYSMSALLPQGSLYIFTSDPIQIGYIALPNGFLQLFFGAVATSFMGKIKHLKAQIIVALVIQTVFTACLAAAIPQNKTAWSALQAFSVGPFALVVLACYVIAGLNISLRYLGLATGLIGTFRSLGGSVGNAIFNAIIQGVVGNDLGPRVASAAIGAGFNSTDGLELLIPATMSTIVGVPDAFAKVPGITPSIEAAAVTAARQVYAKAFQMVFYATIPFGIIALVFACFIRDPSMYLTNHTAVHMEREGIFGRDEVAATEHKSKPQA</sequence>
<feature type="transmembrane region" description="Helical" evidence="6">
    <location>
        <begin position="93"/>
        <end position="113"/>
    </location>
</feature>
<dbReference type="Pfam" id="PF06609">
    <property type="entry name" value="TRI12"/>
    <property type="match status" value="1"/>
</dbReference>
<keyword evidence="5 6" id="KW-0472">Membrane</keyword>
<organism evidence="8 9">
    <name type="scientific">Knufia peltigerae</name>
    <dbReference type="NCBI Taxonomy" id="1002370"/>
    <lineage>
        <taxon>Eukaryota</taxon>
        <taxon>Fungi</taxon>
        <taxon>Dikarya</taxon>
        <taxon>Ascomycota</taxon>
        <taxon>Pezizomycotina</taxon>
        <taxon>Eurotiomycetes</taxon>
        <taxon>Chaetothyriomycetidae</taxon>
        <taxon>Chaetothyriales</taxon>
        <taxon>Trichomeriaceae</taxon>
        <taxon>Knufia</taxon>
    </lineage>
</organism>
<dbReference type="InterPro" id="IPR053791">
    <property type="entry name" value="MFS_Tri12-like"/>
</dbReference>
<dbReference type="GO" id="GO:0005886">
    <property type="term" value="C:plasma membrane"/>
    <property type="evidence" value="ECO:0007669"/>
    <property type="project" value="TreeGrafter"/>
</dbReference>
<feature type="domain" description="Major facilitator superfamily (MFS) profile" evidence="7">
    <location>
        <begin position="54"/>
        <end position="571"/>
    </location>
</feature>
<feature type="transmembrane region" description="Helical" evidence="6">
    <location>
        <begin position="119"/>
        <end position="138"/>
    </location>
</feature>
<evidence type="ECO:0000256" key="6">
    <source>
        <dbReference type="SAM" id="Phobius"/>
    </source>
</evidence>
<dbReference type="InterPro" id="IPR010573">
    <property type="entry name" value="MFS_Str1/Tri12-like"/>
</dbReference>
<reference evidence="8" key="1">
    <citation type="submission" date="2022-10" db="EMBL/GenBank/DDBJ databases">
        <title>Culturing micro-colonial fungi from biological soil crusts in the Mojave desert and describing Neophaeococcomyces mojavensis, and introducing the new genera and species Taxawa tesnikishii.</title>
        <authorList>
            <person name="Kurbessoian T."/>
            <person name="Stajich J.E."/>
        </authorList>
    </citation>
    <scope>NUCLEOTIDE SEQUENCE</scope>
    <source>
        <strain evidence="8">TK_35</strain>
    </source>
</reference>
<dbReference type="InterPro" id="IPR005829">
    <property type="entry name" value="Sugar_transporter_CS"/>
</dbReference>
<feature type="transmembrane region" description="Helical" evidence="6">
    <location>
        <begin position="324"/>
        <end position="345"/>
    </location>
</feature>
<dbReference type="PANTHER" id="PTHR23501:SF109">
    <property type="entry name" value="MAJOR FACILITATOR SUPERFAMILY (MFS) PROFILE DOMAIN-CONTAINING PROTEIN-RELATED"/>
    <property type="match status" value="1"/>
</dbReference>
<evidence type="ECO:0000313" key="8">
    <source>
        <dbReference type="EMBL" id="KAJ9646123.1"/>
    </source>
</evidence>